<reference evidence="2" key="1">
    <citation type="submission" date="2021-01" db="EMBL/GenBank/DDBJ databases">
        <title>Modified the classification status of verrucomicrobia.</title>
        <authorList>
            <person name="Feng X."/>
        </authorList>
    </citation>
    <scope>NUCLEOTIDE SEQUENCE</scope>
    <source>
        <strain evidence="2">_KCTC 22039</strain>
    </source>
</reference>
<evidence type="ECO:0000313" key="2">
    <source>
        <dbReference type="EMBL" id="MBK1790303.1"/>
    </source>
</evidence>
<accession>A0A8J7MD26</accession>
<evidence type="ECO:0000256" key="1">
    <source>
        <dbReference type="SAM" id="Phobius"/>
    </source>
</evidence>
<proteinExistence type="predicted"/>
<dbReference type="Proteomes" id="UP000624703">
    <property type="component" value="Unassembled WGS sequence"/>
</dbReference>
<evidence type="ECO:0000313" key="3">
    <source>
        <dbReference type="Proteomes" id="UP000624703"/>
    </source>
</evidence>
<feature type="transmembrane region" description="Helical" evidence="1">
    <location>
        <begin position="7"/>
        <end position="26"/>
    </location>
</feature>
<dbReference type="EMBL" id="JAENIM010000021">
    <property type="protein sequence ID" value="MBK1790303.1"/>
    <property type="molecule type" value="Genomic_DNA"/>
</dbReference>
<keyword evidence="1" id="KW-0472">Membrane</keyword>
<keyword evidence="3" id="KW-1185">Reference proteome</keyword>
<keyword evidence="1" id="KW-1133">Transmembrane helix</keyword>
<keyword evidence="1" id="KW-0812">Transmembrane</keyword>
<name>A0A8J7MD26_9BACT</name>
<organism evidence="2 3">
    <name type="scientific">Persicirhabdus sediminis</name>
    <dbReference type="NCBI Taxonomy" id="454144"/>
    <lineage>
        <taxon>Bacteria</taxon>
        <taxon>Pseudomonadati</taxon>
        <taxon>Verrucomicrobiota</taxon>
        <taxon>Verrucomicrobiia</taxon>
        <taxon>Verrucomicrobiales</taxon>
        <taxon>Verrucomicrobiaceae</taxon>
        <taxon>Persicirhabdus</taxon>
    </lineage>
</organism>
<dbReference type="RefSeq" id="WP_200310338.1">
    <property type="nucleotide sequence ID" value="NZ_JAENIM010000021.1"/>
</dbReference>
<comment type="caution">
    <text evidence="2">The sequence shown here is derived from an EMBL/GenBank/DDBJ whole genome shotgun (WGS) entry which is preliminary data.</text>
</comment>
<dbReference type="AlphaFoldDB" id="A0A8J7MD26"/>
<gene>
    <name evidence="2" type="ORF">JIN82_03925</name>
</gene>
<protein>
    <submittedName>
        <fullName evidence="2">Uncharacterized protein</fullName>
    </submittedName>
</protein>
<sequence>MQTKISLSSFIITCLILVVSVTVVWFTTGGHKAHDVWLEQVRNSSPEAIPAQRPAPDPNQLEPAQINVEERLGVLFRQYPSLTTPPANDASRHYQVLAAWFDINDRPALSSQFAQMELMLGDDSRWDANAAQAFLAEHQLLSVKVRQLGPLLDLPKSLTADDYASGNTSRYQDQLNTAKSYIIFCRLHFALHAKLGQLEEAAAFYQLVHEARKVAKVGIEGSSIGVAISNKLDSLTQQVAPEQPSILTIRERFPFQLPSYSEILRYEFRINMETLYSWAQTTPDGRLVINSPEFPREITVIEIESAFTTAYTYYVRELAEYEEIHGYSPDFLTLAKIQNNFQAPLSSLQQEIIDRHFTTFAGHATGLNRAKLVHYMLNAALDIATAENAGRKYTEPLPINFQTRERVSWNGDSNSLQTKLGMEEISIEIPSRNK</sequence>